<reference evidence="2 3" key="1">
    <citation type="journal article" date="2021" name="J. Hered.">
        <title>A chromosome-level genome assembly of the parasitoid wasp, Cotesia glomerata (Hymenoptera: Braconidae).</title>
        <authorList>
            <person name="Pinto B.J."/>
            <person name="Weis J.J."/>
            <person name="Gamble T."/>
            <person name="Ode P.J."/>
            <person name="Paul R."/>
            <person name="Zaspel J.M."/>
        </authorList>
    </citation>
    <scope>NUCLEOTIDE SEQUENCE [LARGE SCALE GENOMIC DNA]</scope>
    <source>
        <strain evidence="2">CgM1</strain>
    </source>
</reference>
<evidence type="ECO:0000313" key="2">
    <source>
        <dbReference type="EMBL" id="KAH0545998.1"/>
    </source>
</evidence>
<feature type="region of interest" description="Disordered" evidence="1">
    <location>
        <begin position="69"/>
        <end position="89"/>
    </location>
</feature>
<evidence type="ECO:0000256" key="1">
    <source>
        <dbReference type="SAM" id="MobiDB-lite"/>
    </source>
</evidence>
<sequence>MRMSAQWALGRIEGGPEQNSRERERKEGLDEQGSLIQTPVQIALSCRQSKASLHVRLLPLRFHQRGDFMSSSTARESSDAEPRSRDDSGWGLFCLKYKLLVIDAE</sequence>
<gene>
    <name evidence="2" type="ORF">KQX54_005604</name>
</gene>
<proteinExistence type="predicted"/>
<protein>
    <submittedName>
        <fullName evidence="2">Uncharacterized protein</fullName>
    </submittedName>
</protein>
<feature type="compositionally biased region" description="Basic and acidic residues" evidence="1">
    <location>
        <begin position="19"/>
        <end position="29"/>
    </location>
</feature>
<comment type="caution">
    <text evidence="2">The sequence shown here is derived from an EMBL/GenBank/DDBJ whole genome shotgun (WGS) entry which is preliminary data.</text>
</comment>
<evidence type="ECO:0000313" key="3">
    <source>
        <dbReference type="Proteomes" id="UP000826195"/>
    </source>
</evidence>
<dbReference type="AlphaFoldDB" id="A0AAV7HPI6"/>
<feature type="compositionally biased region" description="Basic and acidic residues" evidence="1">
    <location>
        <begin position="76"/>
        <end position="88"/>
    </location>
</feature>
<dbReference type="Proteomes" id="UP000826195">
    <property type="component" value="Unassembled WGS sequence"/>
</dbReference>
<organism evidence="2 3">
    <name type="scientific">Cotesia glomerata</name>
    <name type="common">Lepidopteran parasitic wasp</name>
    <name type="synonym">Apanteles glomeratus</name>
    <dbReference type="NCBI Taxonomy" id="32391"/>
    <lineage>
        <taxon>Eukaryota</taxon>
        <taxon>Metazoa</taxon>
        <taxon>Ecdysozoa</taxon>
        <taxon>Arthropoda</taxon>
        <taxon>Hexapoda</taxon>
        <taxon>Insecta</taxon>
        <taxon>Pterygota</taxon>
        <taxon>Neoptera</taxon>
        <taxon>Endopterygota</taxon>
        <taxon>Hymenoptera</taxon>
        <taxon>Apocrita</taxon>
        <taxon>Ichneumonoidea</taxon>
        <taxon>Braconidae</taxon>
        <taxon>Microgastrinae</taxon>
        <taxon>Cotesia</taxon>
    </lineage>
</organism>
<accession>A0AAV7HPI6</accession>
<keyword evidence="3" id="KW-1185">Reference proteome</keyword>
<name>A0AAV7HPI6_COTGL</name>
<dbReference type="EMBL" id="JAHXZJ010002237">
    <property type="protein sequence ID" value="KAH0545998.1"/>
    <property type="molecule type" value="Genomic_DNA"/>
</dbReference>
<feature type="region of interest" description="Disordered" evidence="1">
    <location>
        <begin position="1"/>
        <end position="33"/>
    </location>
</feature>